<name>A0ABQ8RXE6_PERAM</name>
<dbReference type="EMBL" id="JAJSOF020000040">
    <property type="protein sequence ID" value="KAJ4426322.1"/>
    <property type="molecule type" value="Genomic_DNA"/>
</dbReference>
<gene>
    <name evidence="1" type="ORF">ANN_27136</name>
</gene>
<reference evidence="1 2" key="1">
    <citation type="journal article" date="2022" name="Allergy">
        <title>Genome assembly and annotation of Periplaneta americana reveal a comprehensive cockroach allergen profile.</title>
        <authorList>
            <person name="Wang L."/>
            <person name="Xiong Q."/>
            <person name="Saelim N."/>
            <person name="Wang L."/>
            <person name="Nong W."/>
            <person name="Wan A.T."/>
            <person name="Shi M."/>
            <person name="Liu X."/>
            <person name="Cao Q."/>
            <person name="Hui J.H.L."/>
            <person name="Sookrung N."/>
            <person name="Leung T.F."/>
            <person name="Tungtrongchitr A."/>
            <person name="Tsui S.K.W."/>
        </authorList>
    </citation>
    <scope>NUCLEOTIDE SEQUENCE [LARGE SCALE GENOMIC DNA]</scope>
    <source>
        <strain evidence="1">PWHHKU_190912</strain>
    </source>
</reference>
<organism evidence="1 2">
    <name type="scientific">Periplaneta americana</name>
    <name type="common">American cockroach</name>
    <name type="synonym">Blatta americana</name>
    <dbReference type="NCBI Taxonomy" id="6978"/>
    <lineage>
        <taxon>Eukaryota</taxon>
        <taxon>Metazoa</taxon>
        <taxon>Ecdysozoa</taxon>
        <taxon>Arthropoda</taxon>
        <taxon>Hexapoda</taxon>
        <taxon>Insecta</taxon>
        <taxon>Pterygota</taxon>
        <taxon>Neoptera</taxon>
        <taxon>Polyneoptera</taxon>
        <taxon>Dictyoptera</taxon>
        <taxon>Blattodea</taxon>
        <taxon>Blattoidea</taxon>
        <taxon>Blattidae</taxon>
        <taxon>Blattinae</taxon>
        <taxon>Periplaneta</taxon>
    </lineage>
</organism>
<protein>
    <submittedName>
        <fullName evidence="1">Uncharacterized protein</fullName>
    </submittedName>
</protein>
<accession>A0ABQ8RXE6</accession>
<evidence type="ECO:0000313" key="2">
    <source>
        <dbReference type="Proteomes" id="UP001148838"/>
    </source>
</evidence>
<sequence>MDGNGKNIGLAVPLQSLNRIRELRSQGCRVIYLDETWYDTHDVVKKGWNDVKIENKYINHDTDNTLERFVIHVEDSDDDDDDDE</sequence>
<proteinExistence type="predicted"/>
<evidence type="ECO:0000313" key="1">
    <source>
        <dbReference type="EMBL" id="KAJ4426322.1"/>
    </source>
</evidence>
<keyword evidence="2" id="KW-1185">Reference proteome</keyword>
<comment type="caution">
    <text evidence="1">The sequence shown here is derived from an EMBL/GenBank/DDBJ whole genome shotgun (WGS) entry which is preliminary data.</text>
</comment>
<dbReference type="Proteomes" id="UP001148838">
    <property type="component" value="Unassembled WGS sequence"/>
</dbReference>